<dbReference type="Proteomes" id="UP000190625">
    <property type="component" value="Unassembled WGS sequence"/>
</dbReference>
<name>A0A1T4K8B5_9FIRM</name>
<feature type="domain" description="SipL SPOCS" evidence="1">
    <location>
        <begin position="34"/>
        <end position="103"/>
    </location>
</feature>
<dbReference type="EMBL" id="FUWM01000005">
    <property type="protein sequence ID" value="SJZ38688.1"/>
    <property type="molecule type" value="Genomic_DNA"/>
</dbReference>
<proteinExistence type="predicted"/>
<evidence type="ECO:0000259" key="1">
    <source>
        <dbReference type="Pfam" id="PF12673"/>
    </source>
</evidence>
<keyword evidence="3" id="KW-1185">Reference proteome</keyword>
<dbReference type="RefSeq" id="WP_078809177.1">
    <property type="nucleotide sequence ID" value="NZ_FUWM01000005.1"/>
</dbReference>
<gene>
    <name evidence="2" type="ORF">SAMN02745118_00684</name>
</gene>
<sequence>MSINRLKSLRVIGEEVAQVVESTFIFTGEDNDIRVYDVDLEIINFDYYLFKDKVVLQGEIHANGIFYYLNLECDSDENNELFHCSFNLPFETEVEIEGLKPGLKMGDRLILPVQDAENTLDIQNYVLELDYRVDYGHRLSECKDDTFAKLVVLARILVKASRWEQTEVCTNEYANRCTNRCRNKLIDEFYNGCF</sequence>
<reference evidence="3" key="1">
    <citation type="submission" date="2017-02" db="EMBL/GenBank/DDBJ databases">
        <authorList>
            <person name="Varghese N."/>
            <person name="Submissions S."/>
        </authorList>
    </citation>
    <scope>NUCLEOTIDE SEQUENCE [LARGE SCALE GENOMIC DNA]</scope>
    <source>
        <strain evidence="3">ATCC BAA-73</strain>
    </source>
</reference>
<organism evidence="2 3">
    <name type="scientific">Selenihalanaerobacter shriftii</name>
    <dbReference type="NCBI Taxonomy" id="142842"/>
    <lineage>
        <taxon>Bacteria</taxon>
        <taxon>Bacillati</taxon>
        <taxon>Bacillota</taxon>
        <taxon>Clostridia</taxon>
        <taxon>Halanaerobiales</taxon>
        <taxon>Halobacteroidaceae</taxon>
        <taxon>Selenihalanaerobacter</taxon>
    </lineage>
</organism>
<dbReference type="AlphaFoldDB" id="A0A1T4K8B5"/>
<protein>
    <recommendedName>
        <fullName evidence="1">SipL SPOCS domain-containing protein</fullName>
    </recommendedName>
</protein>
<dbReference type="InterPro" id="IPR024300">
    <property type="entry name" value="SipL_SPOCS_dom"/>
</dbReference>
<dbReference type="Pfam" id="PF12673">
    <property type="entry name" value="SipL"/>
    <property type="match status" value="1"/>
</dbReference>
<dbReference type="OrthoDB" id="2126204at2"/>
<evidence type="ECO:0000313" key="3">
    <source>
        <dbReference type="Proteomes" id="UP000190625"/>
    </source>
</evidence>
<accession>A0A1T4K8B5</accession>
<evidence type="ECO:0000313" key="2">
    <source>
        <dbReference type="EMBL" id="SJZ38688.1"/>
    </source>
</evidence>